<comment type="caution">
    <text evidence="6">The sequence shown here is derived from an EMBL/GenBank/DDBJ whole genome shotgun (WGS) entry which is preliminary data.</text>
</comment>
<evidence type="ECO:0000256" key="4">
    <source>
        <dbReference type="RuleBase" id="RU004296"/>
    </source>
</evidence>
<keyword evidence="1 4" id="KW-0645">Protease</keyword>
<dbReference type="Pfam" id="PF13365">
    <property type="entry name" value="Trypsin_2"/>
    <property type="match status" value="1"/>
</dbReference>
<evidence type="ECO:0000256" key="5">
    <source>
        <dbReference type="SAM" id="MobiDB-lite"/>
    </source>
</evidence>
<comment type="similarity">
    <text evidence="4">Belongs to the peptidase S1B family.</text>
</comment>
<dbReference type="GO" id="GO:0008236">
    <property type="term" value="F:serine-type peptidase activity"/>
    <property type="evidence" value="ECO:0007669"/>
    <property type="project" value="UniProtKB-KW"/>
</dbReference>
<dbReference type="InterPro" id="IPR009003">
    <property type="entry name" value="Peptidase_S1_PA"/>
</dbReference>
<keyword evidence="7" id="KW-1185">Reference proteome</keyword>
<organism evidence="6 7">
    <name type="scientific">Thalassobaculum fulvum</name>
    <dbReference type="NCBI Taxonomy" id="1633335"/>
    <lineage>
        <taxon>Bacteria</taxon>
        <taxon>Pseudomonadati</taxon>
        <taxon>Pseudomonadota</taxon>
        <taxon>Alphaproteobacteria</taxon>
        <taxon>Rhodospirillales</taxon>
        <taxon>Thalassobaculaceae</taxon>
        <taxon>Thalassobaculum</taxon>
    </lineage>
</organism>
<dbReference type="Proteomes" id="UP000630353">
    <property type="component" value="Unassembled WGS sequence"/>
</dbReference>
<feature type="region of interest" description="Disordered" evidence="5">
    <location>
        <begin position="43"/>
        <end position="66"/>
    </location>
</feature>
<evidence type="ECO:0000313" key="7">
    <source>
        <dbReference type="Proteomes" id="UP000630353"/>
    </source>
</evidence>
<reference evidence="6" key="2">
    <citation type="submission" date="2020-09" db="EMBL/GenBank/DDBJ databases">
        <authorList>
            <person name="Sun Q."/>
            <person name="Kim S."/>
        </authorList>
    </citation>
    <scope>NUCLEOTIDE SEQUENCE</scope>
    <source>
        <strain evidence="6">KCTC 42651</strain>
    </source>
</reference>
<evidence type="ECO:0000256" key="2">
    <source>
        <dbReference type="ARBA" id="ARBA00022801"/>
    </source>
</evidence>
<dbReference type="Gene3D" id="2.40.10.120">
    <property type="match status" value="1"/>
</dbReference>
<dbReference type="GO" id="GO:0006508">
    <property type="term" value="P:proteolysis"/>
    <property type="evidence" value="ECO:0007669"/>
    <property type="project" value="UniProtKB-KW"/>
</dbReference>
<keyword evidence="2 4" id="KW-0378">Hydrolase</keyword>
<name>A0A919CSQ3_9PROT</name>
<dbReference type="InterPro" id="IPR008256">
    <property type="entry name" value="Peptidase_S1B"/>
</dbReference>
<dbReference type="RefSeq" id="WP_189995533.1">
    <property type="nucleotide sequence ID" value="NZ_BMZS01000016.1"/>
</dbReference>
<accession>A0A919CSQ3</accession>
<protein>
    <recommendedName>
        <fullName evidence="4">Serine protease</fullName>
        <ecNumber evidence="4">3.4.21.-</ecNumber>
    </recommendedName>
</protein>
<sequence>MRFGNDTLGLLIVVVALLVGALTSGGFGDGAGEPDARISVRRPAPVGSAPVAPSPGPLLPPPSPGDPVIRIELGPKTDSSGTAFAIGPDIWMTARHVADGCAKIGIVTGPRRAVRGGEVVVHQNADLALFRAPVRTAPVAVSGDDLRVGQAGYHFGYPRGQPGAVRSTLLGRGTMRESGRYSTREPVLAWVEVERIPDTDEPLSGISGGPVFDSAGRLVGVHVAGSVRRGRSFTTAPRSMRELWARAGVEPPTRGGPVPALHPDDFAAVGEQLRKDLVVAKAICVTE</sequence>
<dbReference type="EMBL" id="BMZS01000016">
    <property type="protein sequence ID" value="GHD63337.1"/>
    <property type="molecule type" value="Genomic_DNA"/>
</dbReference>
<dbReference type="SUPFAM" id="SSF50494">
    <property type="entry name" value="Trypsin-like serine proteases"/>
    <property type="match status" value="1"/>
</dbReference>
<feature type="compositionally biased region" description="Pro residues" evidence="5">
    <location>
        <begin position="52"/>
        <end position="65"/>
    </location>
</feature>
<evidence type="ECO:0000313" key="6">
    <source>
        <dbReference type="EMBL" id="GHD63337.1"/>
    </source>
</evidence>
<evidence type="ECO:0000256" key="3">
    <source>
        <dbReference type="ARBA" id="ARBA00022825"/>
    </source>
</evidence>
<dbReference type="PRINTS" id="PR00839">
    <property type="entry name" value="V8PROTEASE"/>
</dbReference>
<dbReference type="EC" id="3.4.21.-" evidence="4"/>
<gene>
    <name evidence="6" type="ORF">GCM10017083_53440</name>
</gene>
<keyword evidence="3 4" id="KW-0720">Serine protease</keyword>
<evidence type="ECO:0000256" key="1">
    <source>
        <dbReference type="ARBA" id="ARBA00022670"/>
    </source>
</evidence>
<reference evidence="6" key="1">
    <citation type="journal article" date="2014" name="Int. J. Syst. Evol. Microbiol.">
        <title>Complete genome sequence of Corynebacterium casei LMG S-19264T (=DSM 44701T), isolated from a smear-ripened cheese.</title>
        <authorList>
            <consortium name="US DOE Joint Genome Institute (JGI-PGF)"/>
            <person name="Walter F."/>
            <person name="Albersmeier A."/>
            <person name="Kalinowski J."/>
            <person name="Ruckert C."/>
        </authorList>
    </citation>
    <scope>NUCLEOTIDE SEQUENCE</scope>
    <source>
        <strain evidence="6">KCTC 42651</strain>
    </source>
</reference>
<proteinExistence type="inferred from homology"/>
<dbReference type="AlphaFoldDB" id="A0A919CSQ3"/>